<dbReference type="OrthoDB" id="2440595at2759"/>
<accession>A0A397JBF7</accession>
<name>A0A397JBF7_9GLOM</name>
<evidence type="ECO:0000313" key="2">
    <source>
        <dbReference type="Proteomes" id="UP000266861"/>
    </source>
</evidence>
<sequence length="146" mass="16392">MDGMSAMGKWEFFTTTMKKWNVVNLMDGMSVVLELPSTPPNKVKSSSSDSEIVPKSLANIFLEVKNVDDDDDDILESRDLAQELLADLCLCPLKGHKWLCDGFDICNSFRDNKNVKTLLDFFTDVIRCIASNSAQEFSSQSPKPKF</sequence>
<dbReference type="EMBL" id="PQFF01000060">
    <property type="protein sequence ID" value="RHZ85669.1"/>
    <property type="molecule type" value="Genomic_DNA"/>
</dbReference>
<organism evidence="1 2">
    <name type="scientific">Diversispora epigaea</name>
    <dbReference type="NCBI Taxonomy" id="1348612"/>
    <lineage>
        <taxon>Eukaryota</taxon>
        <taxon>Fungi</taxon>
        <taxon>Fungi incertae sedis</taxon>
        <taxon>Mucoromycota</taxon>
        <taxon>Glomeromycotina</taxon>
        <taxon>Glomeromycetes</taxon>
        <taxon>Diversisporales</taxon>
        <taxon>Diversisporaceae</taxon>
        <taxon>Diversispora</taxon>
    </lineage>
</organism>
<evidence type="ECO:0000313" key="1">
    <source>
        <dbReference type="EMBL" id="RHZ85669.1"/>
    </source>
</evidence>
<proteinExistence type="predicted"/>
<keyword evidence="2" id="KW-1185">Reference proteome</keyword>
<dbReference type="Proteomes" id="UP000266861">
    <property type="component" value="Unassembled WGS sequence"/>
</dbReference>
<comment type="caution">
    <text evidence="1">The sequence shown here is derived from an EMBL/GenBank/DDBJ whole genome shotgun (WGS) entry which is preliminary data.</text>
</comment>
<protein>
    <submittedName>
        <fullName evidence="1">Uncharacterized protein</fullName>
    </submittedName>
</protein>
<dbReference type="AlphaFoldDB" id="A0A397JBF7"/>
<gene>
    <name evidence="1" type="ORF">Glove_63g91</name>
</gene>
<reference evidence="1 2" key="1">
    <citation type="submission" date="2018-08" db="EMBL/GenBank/DDBJ databases">
        <title>Genome and evolution of the arbuscular mycorrhizal fungus Diversispora epigaea (formerly Glomus versiforme) and its bacterial endosymbionts.</title>
        <authorList>
            <person name="Sun X."/>
            <person name="Fei Z."/>
            <person name="Harrison M."/>
        </authorList>
    </citation>
    <scope>NUCLEOTIDE SEQUENCE [LARGE SCALE GENOMIC DNA]</scope>
    <source>
        <strain evidence="1 2">IT104</strain>
    </source>
</reference>